<dbReference type="AlphaFoldDB" id="A0A2T4UVR0"/>
<proteinExistence type="predicted"/>
<dbReference type="Proteomes" id="UP000241085">
    <property type="component" value="Unassembled WGS sequence"/>
</dbReference>
<dbReference type="PANTHER" id="PTHR30032">
    <property type="entry name" value="N-ACETYLMURAMOYL-L-ALANINE AMIDASE-RELATED"/>
    <property type="match status" value="1"/>
</dbReference>
<comment type="caution">
    <text evidence="1">The sequence shown here is derived from an EMBL/GenBank/DDBJ whole genome shotgun (WGS) entry which is preliminary data.</text>
</comment>
<accession>A0A2T4UVR0</accession>
<sequence>MVGPSPIQRRVGTVQLTRAQVSNRNRVRAAVALAGVAAVAASTLAAAGPAAAINRTVPVSPSPYVWSDTYKYSTAQVEAVSGDATTLDIVLPSTAKPAAFTEWSHPAYETIGWEIQDGDGILLSGDSTLNATTNSITLTLEQPLGSFGLPGAKISLFDAVGPAADAVAPQGAATNTGFILDIDTFVSVAAPGAGADNVIDLSTSTAAAKVNGGIFWAGGGRLSPVASGDALVLESGVPGFFDLQGAGAKVGIGANPDITAPFTVDSDASAISVTPPQSFFDRYAGQVGTTPDAGPSVVITGVSKGDEQPAGSVVRVKAPLTVDGTPVTPPPAGGPTVTRLAGTDRQGTAVEVSKSVFRTPGVPVVYIATGSNFPDALSAGPAAAKQGGPLLLVDTDSVSKVVTDELTRLAPKNIVVVGSALSVSDRLLGQLSAYAPAGKTVRIGGVDRYDTSRQLISRVFSGGSSDAWLATGEKFPDALSASAAAGSSDAPVVLVNGGLPSADVTTQRIVSGLRVTDLTIAGSALSVSTGIENSLTVAKKTRIGGTDRYDTSEQLNRAAFGKARTAFFATGEKFPDALAGAAAAGYANAPLFAVRPDCVPQAVLNDLKNAGTTRVVLLGGEGTLSDAVAKLTPCA</sequence>
<dbReference type="Gene3D" id="3.40.50.12090">
    <property type="match status" value="2"/>
</dbReference>
<evidence type="ECO:0000313" key="1">
    <source>
        <dbReference type="EMBL" id="PTL73600.1"/>
    </source>
</evidence>
<name>A0A2T4UVR0_9MICO</name>
<dbReference type="InterPro" id="IPR007253">
    <property type="entry name" value="Cell_wall-bd_2"/>
</dbReference>
<dbReference type="PANTHER" id="PTHR30032:SF8">
    <property type="entry name" value="GERMINATION-SPECIFIC N-ACETYLMURAMOYL-L-ALANINE AMIDASE"/>
    <property type="match status" value="1"/>
</dbReference>
<gene>
    <name evidence="1" type="ORF">C1I63_12625</name>
</gene>
<dbReference type="InterPro" id="IPR051922">
    <property type="entry name" value="Bact_Sporulation_Assoc"/>
</dbReference>
<protein>
    <recommendedName>
        <fullName evidence="3">Cell wall-binding repeat-containing protein</fullName>
    </recommendedName>
</protein>
<dbReference type="Pfam" id="PF04122">
    <property type="entry name" value="CW_binding_2"/>
    <property type="match status" value="3"/>
</dbReference>
<reference evidence="1 2" key="1">
    <citation type="submission" date="2018-03" db="EMBL/GenBank/DDBJ databases">
        <title>Bacteriophage NCPPB3778 and a type I-E CRISPR drive the evolution of the US Biological Select Agent, Rathayibacter toxicus.</title>
        <authorList>
            <person name="Davis E.W.II."/>
            <person name="Tabima J.F."/>
            <person name="Weisberg A.J."/>
            <person name="Dantas Lopes L."/>
            <person name="Wiseman M.S."/>
            <person name="Wiseman M.S."/>
            <person name="Pupko T."/>
            <person name="Belcher M.S."/>
            <person name="Sechler A.J."/>
            <person name="Tancos M.A."/>
            <person name="Schroeder B.K."/>
            <person name="Murray T.D."/>
            <person name="Luster D.G."/>
            <person name="Schneider W.L."/>
            <person name="Rogers E."/>
            <person name="Andreote F.D."/>
            <person name="Grunwald N.J."/>
            <person name="Putnam M.L."/>
            <person name="Chang J.H."/>
        </authorList>
    </citation>
    <scope>NUCLEOTIDE SEQUENCE [LARGE SCALE GENOMIC DNA]</scope>
    <source>
        <strain evidence="1 2">DSM 15933</strain>
    </source>
</reference>
<organism evidence="1 2">
    <name type="scientific">Rathayibacter caricis DSM 15933</name>
    <dbReference type="NCBI Taxonomy" id="1328867"/>
    <lineage>
        <taxon>Bacteria</taxon>
        <taxon>Bacillati</taxon>
        <taxon>Actinomycetota</taxon>
        <taxon>Actinomycetes</taxon>
        <taxon>Micrococcales</taxon>
        <taxon>Microbacteriaceae</taxon>
        <taxon>Rathayibacter</taxon>
    </lineage>
</organism>
<dbReference type="EMBL" id="PZPL01000001">
    <property type="protein sequence ID" value="PTL73600.1"/>
    <property type="molecule type" value="Genomic_DNA"/>
</dbReference>
<evidence type="ECO:0000313" key="2">
    <source>
        <dbReference type="Proteomes" id="UP000241085"/>
    </source>
</evidence>
<keyword evidence="2" id="KW-1185">Reference proteome</keyword>
<evidence type="ECO:0008006" key="3">
    <source>
        <dbReference type="Google" id="ProtNLM"/>
    </source>
</evidence>